<evidence type="ECO:0000313" key="2">
    <source>
        <dbReference type="Proteomes" id="UP001153334"/>
    </source>
</evidence>
<gene>
    <name evidence="1" type="ORF">ONZ43_g2365</name>
</gene>
<dbReference type="EMBL" id="JAPESX010000480">
    <property type="protein sequence ID" value="KAJ8121096.1"/>
    <property type="molecule type" value="Genomic_DNA"/>
</dbReference>
<accession>A0ACC2J126</accession>
<reference evidence="1" key="1">
    <citation type="submission" date="2022-11" db="EMBL/GenBank/DDBJ databases">
        <title>Genome Sequence of Nemania bipapillata.</title>
        <authorList>
            <person name="Buettner E."/>
        </authorList>
    </citation>
    <scope>NUCLEOTIDE SEQUENCE</scope>
    <source>
        <strain evidence="1">CP14</strain>
    </source>
</reference>
<name>A0ACC2J126_9PEZI</name>
<sequence>MASGGEVRINQAKRGYDVADDTAGQLMWYNPFYMKYAPDEEGNFNGQSGYGYISFEKFVDGCRAINSGSLKPEDLDARGLPTLSNTIATTAILEAGRRSIDENREIKIEITDGVWKLV</sequence>
<evidence type="ECO:0000313" key="1">
    <source>
        <dbReference type="EMBL" id="KAJ8121096.1"/>
    </source>
</evidence>
<protein>
    <submittedName>
        <fullName evidence="1">Uncharacterized protein</fullName>
    </submittedName>
</protein>
<dbReference type="Proteomes" id="UP001153334">
    <property type="component" value="Unassembled WGS sequence"/>
</dbReference>
<comment type="caution">
    <text evidence="1">The sequence shown here is derived from an EMBL/GenBank/DDBJ whole genome shotgun (WGS) entry which is preliminary data.</text>
</comment>
<keyword evidence="2" id="KW-1185">Reference proteome</keyword>
<proteinExistence type="predicted"/>
<organism evidence="1 2">
    <name type="scientific">Nemania bipapillata</name>
    <dbReference type="NCBI Taxonomy" id="110536"/>
    <lineage>
        <taxon>Eukaryota</taxon>
        <taxon>Fungi</taxon>
        <taxon>Dikarya</taxon>
        <taxon>Ascomycota</taxon>
        <taxon>Pezizomycotina</taxon>
        <taxon>Sordariomycetes</taxon>
        <taxon>Xylariomycetidae</taxon>
        <taxon>Xylariales</taxon>
        <taxon>Xylariaceae</taxon>
        <taxon>Nemania</taxon>
    </lineage>
</organism>